<dbReference type="EMBL" id="JPWA01000001">
    <property type="protein sequence ID" value="RCK07778.1"/>
    <property type="molecule type" value="Genomic_DNA"/>
</dbReference>
<dbReference type="RefSeq" id="WP_147250031.1">
    <property type="nucleotide sequence ID" value="NZ_JPWA01000001.1"/>
</dbReference>
<accession>A0A367UHU4</accession>
<dbReference type="AlphaFoldDB" id="A0A367UHU4"/>
<gene>
    <name evidence="1" type="ORF">TH5_01670</name>
</gene>
<protein>
    <submittedName>
        <fullName evidence="1">Uncharacterized protein</fullName>
    </submittedName>
</protein>
<evidence type="ECO:0000313" key="2">
    <source>
        <dbReference type="Proteomes" id="UP000252419"/>
    </source>
</evidence>
<organism evidence="1 2">
    <name type="scientific">Thalassospira xianhensis MCCC 1A02616</name>
    <dbReference type="NCBI Taxonomy" id="1177929"/>
    <lineage>
        <taxon>Bacteria</taxon>
        <taxon>Pseudomonadati</taxon>
        <taxon>Pseudomonadota</taxon>
        <taxon>Alphaproteobacteria</taxon>
        <taxon>Rhodospirillales</taxon>
        <taxon>Thalassospiraceae</taxon>
        <taxon>Thalassospira</taxon>
    </lineage>
</organism>
<proteinExistence type="predicted"/>
<reference evidence="1 2" key="1">
    <citation type="submission" date="2014-07" db="EMBL/GenBank/DDBJ databases">
        <title>Draft genome sequence of Thalassospira xianhensis P-4 (MCCC 1A02616).</title>
        <authorList>
            <person name="Lai Q."/>
            <person name="Shao Z."/>
        </authorList>
    </citation>
    <scope>NUCLEOTIDE SEQUENCE [LARGE SCALE GENOMIC DNA]</scope>
    <source>
        <strain evidence="1 2">MCCC 1A02616</strain>
    </source>
</reference>
<sequence>MKPVIEIIKKALSQLTVRPETKLEANTLATAAGWPGASNGEKLYSEWVNDLIVFAGKPYFKKMASDPDTNFLEWAKSRVADPYHVSFRVHDAVRSKHGGDLALSFSMVRWKQEIAWAYRMRASDNDRISFLAEMFLKAAQRDPAKLFTGIVDIYLSEAGFDPTYANTPFHELSVDDIRDGLVEDRYWQPLWLRFAEREFGRMLNDMPRARLSGLAAAVREAELQDRQARQLAAHVRKLKRWRPSLMMGVLSVAASKRLSSDDIVVAEQNFIMEVEAGQIDLTRANKAPWQIFLAQIGKWAGVASAPTPVERQRRLELVVNLDPYWAEQLPEDFIRMGARHQSKLYAWFDEIVKTGTRVPPIDPSVDYGMFLAERVGHS</sequence>
<evidence type="ECO:0000313" key="1">
    <source>
        <dbReference type="EMBL" id="RCK07778.1"/>
    </source>
</evidence>
<keyword evidence="2" id="KW-1185">Reference proteome</keyword>
<dbReference type="Proteomes" id="UP000252419">
    <property type="component" value="Unassembled WGS sequence"/>
</dbReference>
<comment type="caution">
    <text evidence="1">The sequence shown here is derived from an EMBL/GenBank/DDBJ whole genome shotgun (WGS) entry which is preliminary data.</text>
</comment>
<name>A0A367UHU4_9PROT</name>